<evidence type="ECO:0000256" key="2">
    <source>
        <dbReference type="ARBA" id="ARBA00022475"/>
    </source>
</evidence>
<keyword evidence="3 6" id="KW-0812">Transmembrane</keyword>
<dbReference type="GO" id="GO:0022857">
    <property type="term" value="F:transmembrane transporter activity"/>
    <property type="evidence" value="ECO:0007669"/>
    <property type="project" value="InterPro"/>
</dbReference>
<dbReference type="InterPro" id="IPR003400">
    <property type="entry name" value="ExbD"/>
</dbReference>
<dbReference type="AlphaFoldDB" id="A0A3B0ZN14"/>
<evidence type="ECO:0000256" key="3">
    <source>
        <dbReference type="ARBA" id="ARBA00022692"/>
    </source>
</evidence>
<name>A0A3B0ZN14_9ZZZZ</name>
<evidence type="ECO:0000313" key="7">
    <source>
        <dbReference type="EMBL" id="VAW94955.1"/>
    </source>
</evidence>
<evidence type="ECO:0000256" key="4">
    <source>
        <dbReference type="ARBA" id="ARBA00022989"/>
    </source>
</evidence>
<keyword evidence="4 6" id="KW-1133">Transmembrane helix</keyword>
<protein>
    <recommendedName>
        <fullName evidence="8">Biopolymer transport protein ExbD/TolR</fullName>
    </recommendedName>
</protein>
<dbReference type="EMBL" id="UOFT01000041">
    <property type="protein sequence ID" value="VAW94955.1"/>
    <property type="molecule type" value="Genomic_DNA"/>
</dbReference>
<keyword evidence="2" id="KW-1003">Cell membrane</keyword>
<dbReference type="Pfam" id="PF02472">
    <property type="entry name" value="ExbD"/>
    <property type="match status" value="1"/>
</dbReference>
<evidence type="ECO:0000256" key="6">
    <source>
        <dbReference type="SAM" id="Phobius"/>
    </source>
</evidence>
<feature type="transmembrane region" description="Helical" evidence="6">
    <location>
        <begin position="15"/>
        <end position="37"/>
    </location>
</feature>
<keyword evidence="5 6" id="KW-0472">Membrane</keyword>
<reference evidence="7" key="1">
    <citation type="submission" date="2018-06" db="EMBL/GenBank/DDBJ databases">
        <authorList>
            <person name="Zhirakovskaya E."/>
        </authorList>
    </citation>
    <scope>NUCLEOTIDE SEQUENCE</scope>
</reference>
<proteinExistence type="predicted"/>
<evidence type="ECO:0000256" key="1">
    <source>
        <dbReference type="ARBA" id="ARBA00004162"/>
    </source>
</evidence>
<evidence type="ECO:0008006" key="8">
    <source>
        <dbReference type="Google" id="ProtNLM"/>
    </source>
</evidence>
<comment type="subcellular location">
    <subcellularLocation>
        <location evidence="1">Cell membrane</location>
        <topology evidence="1">Single-pass membrane protein</topology>
    </subcellularLocation>
</comment>
<dbReference type="PANTHER" id="PTHR30558:SF3">
    <property type="entry name" value="BIOPOLYMER TRANSPORT PROTEIN EXBD-RELATED"/>
    <property type="match status" value="1"/>
</dbReference>
<dbReference type="PANTHER" id="PTHR30558">
    <property type="entry name" value="EXBD MEMBRANE COMPONENT OF PMF-DRIVEN MACROMOLECULE IMPORT SYSTEM"/>
    <property type="match status" value="1"/>
</dbReference>
<accession>A0A3B0ZN14</accession>
<dbReference type="Gene3D" id="3.30.420.270">
    <property type="match status" value="1"/>
</dbReference>
<evidence type="ECO:0000256" key="5">
    <source>
        <dbReference type="ARBA" id="ARBA00023136"/>
    </source>
</evidence>
<sequence length="132" mass="14427">MDFEGRARIHSHLDIAPLIDIVFLLLVFFMLTSTFMVPEAIELELPESKSATVTDITPIVVSLNQTGELALNGKTISLEKLKPTIMPLIKLDVDAAITLKTDARTEVQLLLKVMDEIRAAGGTNVALATIKK</sequence>
<dbReference type="GO" id="GO:0005886">
    <property type="term" value="C:plasma membrane"/>
    <property type="evidence" value="ECO:0007669"/>
    <property type="project" value="UniProtKB-SubCell"/>
</dbReference>
<organism evidence="7">
    <name type="scientific">hydrothermal vent metagenome</name>
    <dbReference type="NCBI Taxonomy" id="652676"/>
    <lineage>
        <taxon>unclassified sequences</taxon>
        <taxon>metagenomes</taxon>
        <taxon>ecological metagenomes</taxon>
    </lineage>
</organism>
<gene>
    <name evidence="7" type="ORF">MNBD_GAMMA23-1883</name>
</gene>